<organism evidence="1 2">
    <name type="scientific">Anaeramoeba flamelloides</name>
    <dbReference type="NCBI Taxonomy" id="1746091"/>
    <lineage>
        <taxon>Eukaryota</taxon>
        <taxon>Metamonada</taxon>
        <taxon>Anaeramoebidae</taxon>
        <taxon>Anaeramoeba</taxon>
    </lineage>
</organism>
<evidence type="ECO:0000313" key="1">
    <source>
        <dbReference type="EMBL" id="KAJ6233308.1"/>
    </source>
</evidence>
<dbReference type="EMBL" id="JAOAOG010000279">
    <property type="protein sequence ID" value="KAJ6233308.1"/>
    <property type="molecule type" value="Genomic_DNA"/>
</dbReference>
<accession>A0ABQ8XL35</accession>
<proteinExistence type="predicted"/>
<gene>
    <name evidence="1" type="ORF">M0813_04178</name>
</gene>
<protein>
    <submittedName>
        <fullName evidence="1">Uncharacterized protein</fullName>
    </submittedName>
</protein>
<dbReference type="Proteomes" id="UP001150062">
    <property type="component" value="Unassembled WGS sequence"/>
</dbReference>
<keyword evidence="2" id="KW-1185">Reference proteome</keyword>
<reference evidence="1" key="1">
    <citation type="submission" date="2022-08" db="EMBL/GenBank/DDBJ databases">
        <title>Novel sulfate-reducing endosymbionts in the free-living metamonad Anaeramoeba.</title>
        <authorList>
            <person name="Jerlstrom-Hultqvist J."/>
            <person name="Cepicka I."/>
            <person name="Gallot-Lavallee L."/>
            <person name="Salas-Leiva D."/>
            <person name="Curtis B.A."/>
            <person name="Zahonova K."/>
            <person name="Pipaliya S."/>
            <person name="Dacks J."/>
            <person name="Roger A.J."/>
        </authorList>
    </citation>
    <scope>NUCLEOTIDE SEQUENCE</scope>
    <source>
        <strain evidence="1">Schooner1</strain>
    </source>
</reference>
<sequence>MSIHFFSFHRLVTFFFKKENLIQNNKRPMTNKKNEQEEPYFVWFENNLTIKPMNRYTVNFSQHRFRINRNVRSRYPLMQTLSKDNYSRLSNISYFEVNVEKLDEYYSFSIGLVDKHFDQDDRIGNSTGNYYAVTFPGTHIFLFFFCFNPQRH</sequence>
<evidence type="ECO:0000313" key="2">
    <source>
        <dbReference type="Proteomes" id="UP001150062"/>
    </source>
</evidence>
<name>A0ABQ8XL35_9EUKA</name>
<comment type="caution">
    <text evidence="1">The sequence shown here is derived from an EMBL/GenBank/DDBJ whole genome shotgun (WGS) entry which is preliminary data.</text>
</comment>